<feature type="region of interest" description="Disordered" evidence="1">
    <location>
        <begin position="372"/>
        <end position="394"/>
    </location>
</feature>
<sequence>MSVHDDAASPGQPVGARVEASGPRSAAVRDNSGTIVTGDLHAARRPPLPAPAQIEAPARLLGLPRRPTPWFVGRDEALTLLAATLEAGAGAGVISQAVVGLGGIGKSELALQYAFARRLDYALVWWIDADSPAQLEAGLAALARALVMGSDSVAAGQASPEEASAWAITWLAGRTGWLLVFDNVEEPAHVEPYLARLTSGHVLITTRRDVGWRHLGITPLRLETLPRPASIRLLGDLIGPPHAAQTAVLDELAGELGDLPLALTQAGAYITVTPRCTPAGYLRLLRQVLERMLATTAAGGDAERVVAKAWEVSRVRVAEQNPLAEHLLRLLACYAPDHLPATVLAGAADDEQEVNEALALLASYSLITLTTHPTDPTPTAANHDADDHENSDDQESVSIHRLTQAVIWHQLTTTQRDQTRAHAAELLDLALPADPETRANWPRYLRLLPHARAVTPPGSHTMKKVIDFARASGDYTTARPLQQARYTAQVETLGPEHPTTLSARANLAYLTGEAGDPAAARTLFAELLPIRERILGPEHPNTLSARANLAYWTGEAGDAAAARTMYTELLPSSERILGPEHPNTLTDRANLARWTGQAGNAAAARTMYTELLPSSERILGPEHPTTLSARANLAYWTGEAGDPAAARTLFAELLPIRERISGPEHPTTLTARANLAYWSAQAEARGLH</sequence>
<dbReference type="Gene3D" id="1.25.40.10">
    <property type="entry name" value="Tetratricopeptide repeat domain"/>
    <property type="match status" value="2"/>
</dbReference>
<dbReference type="Gene3D" id="3.40.50.300">
    <property type="entry name" value="P-loop containing nucleotide triphosphate hydrolases"/>
    <property type="match status" value="1"/>
</dbReference>
<evidence type="ECO:0000313" key="3">
    <source>
        <dbReference type="Proteomes" id="UP000568380"/>
    </source>
</evidence>
<evidence type="ECO:0008006" key="4">
    <source>
        <dbReference type="Google" id="ProtNLM"/>
    </source>
</evidence>
<evidence type="ECO:0000313" key="2">
    <source>
        <dbReference type="EMBL" id="MBB5085248.1"/>
    </source>
</evidence>
<dbReference type="AlphaFoldDB" id="A0A7W8AI24"/>
<dbReference type="PANTHER" id="PTHR46082">
    <property type="entry name" value="ATP/GTP-BINDING PROTEIN-RELATED"/>
    <property type="match status" value="1"/>
</dbReference>
<feature type="region of interest" description="Disordered" evidence="1">
    <location>
        <begin position="1"/>
        <end position="31"/>
    </location>
</feature>
<accession>A0A7W8AI24</accession>
<dbReference type="Proteomes" id="UP000568380">
    <property type="component" value="Unassembled WGS sequence"/>
</dbReference>
<dbReference type="Pfam" id="PF13424">
    <property type="entry name" value="TPR_12"/>
    <property type="match status" value="2"/>
</dbReference>
<reference evidence="2 3" key="1">
    <citation type="submission" date="2020-08" db="EMBL/GenBank/DDBJ databases">
        <title>Genomic Encyclopedia of Type Strains, Phase IV (KMG-IV): sequencing the most valuable type-strain genomes for metagenomic binning, comparative biology and taxonomic classification.</title>
        <authorList>
            <person name="Goeker M."/>
        </authorList>
    </citation>
    <scope>NUCLEOTIDE SEQUENCE [LARGE SCALE GENOMIC DNA]</scope>
    <source>
        <strain evidence="2 3">DSM 45385</strain>
    </source>
</reference>
<proteinExistence type="predicted"/>
<keyword evidence="3" id="KW-1185">Reference proteome</keyword>
<dbReference type="EMBL" id="JACHIN010000035">
    <property type="protein sequence ID" value="MBB5085248.1"/>
    <property type="molecule type" value="Genomic_DNA"/>
</dbReference>
<protein>
    <recommendedName>
        <fullName evidence="4">Tetratricopeptide repeat protein</fullName>
    </recommendedName>
</protein>
<dbReference type="InterPro" id="IPR011990">
    <property type="entry name" value="TPR-like_helical_dom_sf"/>
</dbReference>
<evidence type="ECO:0000256" key="1">
    <source>
        <dbReference type="SAM" id="MobiDB-lite"/>
    </source>
</evidence>
<dbReference type="InterPro" id="IPR053137">
    <property type="entry name" value="NLR-like"/>
</dbReference>
<gene>
    <name evidence="2" type="ORF">HNR40_010762</name>
</gene>
<feature type="compositionally biased region" description="Low complexity" evidence="1">
    <location>
        <begin position="372"/>
        <end position="382"/>
    </location>
</feature>
<name>A0A7W8AI24_9ACTN</name>
<dbReference type="SUPFAM" id="SSF48452">
    <property type="entry name" value="TPR-like"/>
    <property type="match status" value="1"/>
</dbReference>
<dbReference type="RefSeq" id="WP_184976518.1">
    <property type="nucleotide sequence ID" value="NZ_JACHIN010000035.1"/>
</dbReference>
<dbReference type="InterPro" id="IPR027417">
    <property type="entry name" value="P-loop_NTPase"/>
</dbReference>
<organism evidence="2 3">
    <name type="scientific">Nonomuraea endophytica</name>
    <dbReference type="NCBI Taxonomy" id="714136"/>
    <lineage>
        <taxon>Bacteria</taxon>
        <taxon>Bacillati</taxon>
        <taxon>Actinomycetota</taxon>
        <taxon>Actinomycetes</taxon>
        <taxon>Streptosporangiales</taxon>
        <taxon>Streptosporangiaceae</taxon>
        <taxon>Nonomuraea</taxon>
    </lineage>
</organism>
<dbReference type="PANTHER" id="PTHR46082:SF6">
    <property type="entry name" value="AAA+ ATPASE DOMAIN-CONTAINING PROTEIN-RELATED"/>
    <property type="match status" value="1"/>
</dbReference>
<dbReference type="SUPFAM" id="SSF52540">
    <property type="entry name" value="P-loop containing nucleoside triphosphate hydrolases"/>
    <property type="match status" value="1"/>
</dbReference>
<comment type="caution">
    <text evidence="2">The sequence shown here is derived from an EMBL/GenBank/DDBJ whole genome shotgun (WGS) entry which is preliminary data.</text>
</comment>